<sequence>MTSDQKYRHYSVRLVIFSVEEEQVMRCLLKARDKERFLRERRVHITVNRIGMLSGKHGSFGGTPISEIQPGGSVQATHFLIGSLMGLVTLY</sequence>
<proteinExistence type="predicted"/>
<reference evidence="2" key="1">
    <citation type="submission" date="2016-11" db="UniProtKB">
        <authorList>
            <consortium name="WormBaseParasite"/>
        </authorList>
    </citation>
    <scope>IDENTIFICATION</scope>
</reference>
<dbReference type="AlphaFoldDB" id="A0A1I8AIT0"/>
<keyword evidence="1" id="KW-1185">Reference proteome</keyword>
<protein>
    <submittedName>
        <fullName evidence="2">Ribonuclease P</fullName>
    </submittedName>
</protein>
<accession>A0A1I8AIT0</accession>
<dbReference type="Proteomes" id="UP000095287">
    <property type="component" value="Unplaced"/>
</dbReference>
<name>A0A1I8AIT0_9BILA</name>
<organism evidence="1 2">
    <name type="scientific">Steinernema glaseri</name>
    <dbReference type="NCBI Taxonomy" id="37863"/>
    <lineage>
        <taxon>Eukaryota</taxon>
        <taxon>Metazoa</taxon>
        <taxon>Ecdysozoa</taxon>
        <taxon>Nematoda</taxon>
        <taxon>Chromadorea</taxon>
        <taxon>Rhabditida</taxon>
        <taxon>Tylenchina</taxon>
        <taxon>Panagrolaimomorpha</taxon>
        <taxon>Strongyloidoidea</taxon>
        <taxon>Steinernematidae</taxon>
        <taxon>Steinernema</taxon>
    </lineage>
</organism>
<evidence type="ECO:0000313" key="2">
    <source>
        <dbReference type="WBParaSite" id="L893_g618.t1"/>
    </source>
</evidence>
<evidence type="ECO:0000313" key="1">
    <source>
        <dbReference type="Proteomes" id="UP000095287"/>
    </source>
</evidence>
<dbReference type="WBParaSite" id="L893_g618.t1">
    <property type="protein sequence ID" value="L893_g618.t1"/>
    <property type="gene ID" value="L893_g618"/>
</dbReference>